<dbReference type="InterPro" id="IPR010730">
    <property type="entry name" value="HET"/>
</dbReference>
<dbReference type="OrthoDB" id="5230284at2759"/>
<organism evidence="2 3">
    <name type="scientific">Cytospora schulzeri</name>
    <dbReference type="NCBI Taxonomy" id="448051"/>
    <lineage>
        <taxon>Eukaryota</taxon>
        <taxon>Fungi</taxon>
        <taxon>Dikarya</taxon>
        <taxon>Ascomycota</taxon>
        <taxon>Pezizomycotina</taxon>
        <taxon>Sordariomycetes</taxon>
        <taxon>Sordariomycetidae</taxon>
        <taxon>Diaporthales</taxon>
        <taxon>Cytosporaceae</taxon>
        <taxon>Cytospora</taxon>
    </lineage>
</organism>
<comment type="caution">
    <text evidence="2">The sequence shown here is derived from an EMBL/GenBank/DDBJ whole genome shotgun (WGS) entry which is preliminary data.</text>
</comment>
<dbReference type="Pfam" id="PF06985">
    <property type="entry name" value="HET"/>
    <property type="match status" value="1"/>
</dbReference>
<dbReference type="PANTHER" id="PTHR24148:SF73">
    <property type="entry name" value="HET DOMAIN PROTEIN (AFU_ORTHOLOGUE AFUA_8G01020)"/>
    <property type="match status" value="1"/>
</dbReference>
<feature type="domain" description="Heterokaryon incompatibility" evidence="1">
    <location>
        <begin position="9"/>
        <end position="71"/>
    </location>
</feature>
<name>A0A423VS24_9PEZI</name>
<evidence type="ECO:0000259" key="1">
    <source>
        <dbReference type="Pfam" id="PF06985"/>
    </source>
</evidence>
<gene>
    <name evidence="2" type="ORF">VMCG_08815</name>
</gene>
<dbReference type="AlphaFoldDB" id="A0A423VS24"/>
<protein>
    <recommendedName>
        <fullName evidence="1">Heterokaryon incompatibility domain-containing protein</fullName>
    </recommendedName>
</protein>
<evidence type="ECO:0000313" key="2">
    <source>
        <dbReference type="EMBL" id="ROV93821.1"/>
    </source>
</evidence>
<reference evidence="2 3" key="1">
    <citation type="submission" date="2015-09" db="EMBL/GenBank/DDBJ databases">
        <title>Host preference determinants of Valsa canker pathogens revealed by comparative genomics.</title>
        <authorList>
            <person name="Yin Z."/>
            <person name="Huang L."/>
        </authorList>
    </citation>
    <scope>NUCLEOTIDE SEQUENCE [LARGE SCALE GENOMIC DNA]</scope>
    <source>
        <strain evidence="2 3">03-1</strain>
    </source>
</reference>
<dbReference type="InterPro" id="IPR052895">
    <property type="entry name" value="HetReg/Transcr_Mod"/>
</dbReference>
<dbReference type="EMBL" id="LKEA01000043">
    <property type="protein sequence ID" value="ROV93821.1"/>
    <property type="molecule type" value="Genomic_DNA"/>
</dbReference>
<evidence type="ECO:0000313" key="3">
    <source>
        <dbReference type="Proteomes" id="UP000283895"/>
    </source>
</evidence>
<dbReference type="Proteomes" id="UP000283895">
    <property type="component" value="Unassembled WGS sequence"/>
</dbReference>
<sequence length="469" mass="53751">MNQRPDIKYEALSYTWGNKKHTRQVYLAEEGSNNPQWRPYPLHENLWRFLRHARQEKMFRRLFWTDHLCLGSSPRARRRQGAYAGVQDAASAAPLICAGYWRRVWVVQEIAMAKRVWVIYGDVRIDLDELLSRMETYRPAGYRSGNLNHADGFHGGFAHVDSSDGSDILFERHGPVLVSPMWELCDLHKAGGKIPLWKLLYNFKGYQSSRPADKVYGLLGLIAHNEDGTSPIENMQVDYEKPLVNVWLDVLFESSPPWEPLKEMILGTLIDTEWYPSHGSLVAYLDSSQTSERHKELAYLTLRVNHALYVAMEELISPIFADYNLPSIYRLVISGMEMDFKPTIQQAAAILGFSLSMSRQTPRPEMSSGWQCAAHHRLADEKSRWVVADNSKRVAESVYALPRGYLHRILRACEEHPESCDGSVIVFEMPHVGFYMSVETFDGHSRGTFRVEIEDRRSMAEGEEIGPGK</sequence>
<accession>A0A423VS24</accession>
<proteinExistence type="predicted"/>
<dbReference type="PANTHER" id="PTHR24148">
    <property type="entry name" value="ANKYRIN REPEAT DOMAIN-CONTAINING PROTEIN 39 HOMOLOG-RELATED"/>
    <property type="match status" value="1"/>
</dbReference>
<keyword evidence="3" id="KW-1185">Reference proteome</keyword>